<reference evidence="18" key="1">
    <citation type="journal article" date="2020" name="Stud. Mycol.">
        <title>101 Dothideomycetes genomes: a test case for predicting lifestyles and emergence of pathogens.</title>
        <authorList>
            <person name="Haridas S."/>
            <person name="Albert R."/>
            <person name="Binder M."/>
            <person name="Bloem J."/>
            <person name="Labutti K."/>
            <person name="Salamov A."/>
            <person name="Andreopoulos B."/>
            <person name="Baker S."/>
            <person name="Barry K."/>
            <person name="Bills G."/>
            <person name="Bluhm B."/>
            <person name="Cannon C."/>
            <person name="Castanera R."/>
            <person name="Culley D."/>
            <person name="Daum C."/>
            <person name="Ezra D."/>
            <person name="Gonzalez J."/>
            <person name="Henrissat B."/>
            <person name="Kuo A."/>
            <person name="Liang C."/>
            <person name="Lipzen A."/>
            <person name="Lutzoni F."/>
            <person name="Magnuson J."/>
            <person name="Mondo S."/>
            <person name="Nolan M."/>
            <person name="Ohm R."/>
            <person name="Pangilinan J."/>
            <person name="Park H.-J."/>
            <person name="Ramirez L."/>
            <person name="Alfaro M."/>
            <person name="Sun H."/>
            <person name="Tritt A."/>
            <person name="Yoshinaga Y."/>
            <person name="Zwiers L.-H."/>
            <person name="Turgeon B."/>
            <person name="Goodwin S."/>
            <person name="Spatafora J."/>
            <person name="Crous P."/>
            <person name="Grigoriev I."/>
        </authorList>
    </citation>
    <scope>NUCLEOTIDE SEQUENCE</scope>
    <source>
        <strain evidence="18">CBS 113818</strain>
    </source>
</reference>
<evidence type="ECO:0000256" key="13">
    <source>
        <dbReference type="ARBA" id="ARBA00044502"/>
    </source>
</evidence>
<keyword evidence="10" id="KW-1015">Disulfide bond</keyword>
<keyword evidence="5 16" id="KW-0732">Signal</keyword>
<evidence type="ECO:0000313" key="18">
    <source>
        <dbReference type="EMBL" id="KAF2820353.1"/>
    </source>
</evidence>
<evidence type="ECO:0000256" key="7">
    <source>
        <dbReference type="ARBA" id="ARBA00023002"/>
    </source>
</evidence>
<keyword evidence="19" id="KW-1185">Reference proteome</keyword>
<feature type="signal peptide" evidence="16">
    <location>
        <begin position="1"/>
        <end position="19"/>
    </location>
</feature>
<keyword evidence="9" id="KW-0503">Monooxygenase</keyword>
<dbReference type="Proteomes" id="UP000799424">
    <property type="component" value="Unassembled WGS sequence"/>
</dbReference>
<keyword evidence="7" id="KW-0560">Oxidoreductase</keyword>
<name>A0A6A6ZHY0_9PLEO</name>
<dbReference type="GO" id="GO:0005576">
    <property type="term" value="C:extracellular region"/>
    <property type="evidence" value="ECO:0007669"/>
    <property type="project" value="UniProtKB-SubCell"/>
</dbReference>
<dbReference type="GO" id="GO:0004497">
    <property type="term" value="F:monooxygenase activity"/>
    <property type="evidence" value="ECO:0007669"/>
    <property type="project" value="UniProtKB-KW"/>
</dbReference>
<comment type="subcellular location">
    <subcellularLocation>
        <location evidence="2">Secreted</location>
    </subcellularLocation>
</comment>
<dbReference type="GO" id="GO:0030245">
    <property type="term" value="P:cellulose catabolic process"/>
    <property type="evidence" value="ECO:0007669"/>
    <property type="project" value="UniProtKB-KW"/>
</dbReference>
<dbReference type="InterPro" id="IPR005103">
    <property type="entry name" value="AA9_LPMO"/>
</dbReference>
<dbReference type="Gene3D" id="2.70.50.70">
    <property type="match status" value="1"/>
</dbReference>
<keyword evidence="4" id="KW-0479">Metal-binding</keyword>
<evidence type="ECO:0000256" key="12">
    <source>
        <dbReference type="ARBA" id="ARBA00023326"/>
    </source>
</evidence>
<dbReference type="GO" id="GO:0046872">
    <property type="term" value="F:metal ion binding"/>
    <property type="evidence" value="ECO:0007669"/>
    <property type="project" value="UniProtKB-KW"/>
</dbReference>
<comment type="cofactor">
    <cofactor evidence="1">
        <name>Cu(2+)</name>
        <dbReference type="ChEBI" id="CHEBI:29036"/>
    </cofactor>
</comment>
<gene>
    <name evidence="18" type="ORF">CC86DRAFT_374518</name>
</gene>
<evidence type="ECO:0000256" key="8">
    <source>
        <dbReference type="ARBA" id="ARBA00023008"/>
    </source>
</evidence>
<evidence type="ECO:0000256" key="15">
    <source>
        <dbReference type="ARBA" id="ARBA00047174"/>
    </source>
</evidence>
<comment type="similarity">
    <text evidence="13">Belongs to the polysaccharide monooxygenase AA9 family.</text>
</comment>
<evidence type="ECO:0000256" key="5">
    <source>
        <dbReference type="ARBA" id="ARBA00022729"/>
    </source>
</evidence>
<organism evidence="18 19">
    <name type="scientific">Ophiobolus disseminans</name>
    <dbReference type="NCBI Taxonomy" id="1469910"/>
    <lineage>
        <taxon>Eukaryota</taxon>
        <taxon>Fungi</taxon>
        <taxon>Dikarya</taxon>
        <taxon>Ascomycota</taxon>
        <taxon>Pezizomycotina</taxon>
        <taxon>Dothideomycetes</taxon>
        <taxon>Pleosporomycetidae</taxon>
        <taxon>Pleosporales</taxon>
        <taxon>Pleosporineae</taxon>
        <taxon>Phaeosphaeriaceae</taxon>
        <taxon>Ophiobolus</taxon>
    </lineage>
</organism>
<dbReference type="EC" id="1.14.99.56" evidence="15"/>
<evidence type="ECO:0000259" key="17">
    <source>
        <dbReference type="Pfam" id="PF03443"/>
    </source>
</evidence>
<keyword evidence="3" id="KW-0964">Secreted</keyword>
<sequence length="312" mass="34780">MVRALHLAALAATTSLVQGHFRFVRIAHNGVWQKPLQYIRNVTDPFYEPFNPAFDPRPNRSMTDPTYYGDAPNSVRCGRDNLNHAPTTEVLKVKAGDTLEFVNANTGYEQFEDKRFWECEDGRGYCSNFGEQSPQQYWMRIVHPGPVQMYLSAVPAGQDIGHYDGSGEWVKIKTFGVEIHKDMKKPYWLPNNGTDDGYGSGTQGLPVRMPFKIPTQTPPGSYLLRVDMVYANGDYATQLYPSCAQILVESSATGALPKGVKFPEAYEPSQPGVTVSWPQGVGIELDSNYTYPGGDLWTGEKLVVDTPDRTPI</sequence>
<evidence type="ECO:0000313" key="19">
    <source>
        <dbReference type="Proteomes" id="UP000799424"/>
    </source>
</evidence>
<dbReference type="PANTHER" id="PTHR33353">
    <property type="entry name" value="PUTATIVE (AFU_ORTHOLOGUE AFUA_1G12560)-RELATED"/>
    <property type="match status" value="1"/>
</dbReference>
<evidence type="ECO:0000256" key="14">
    <source>
        <dbReference type="ARBA" id="ARBA00045077"/>
    </source>
</evidence>
<feature type="domain" description="Auxiliary Activity family 9 catalytic" evidence="17">
    <location>
        <begin position="71"/>
        <end position="276"/>
    </location>
</feature>
<keyword evidence="12" id="KW-0624">Polysaccharide degradation</keyword>
<dbReference type="Pfam" id="PF03443">
    <property type="entry name" value="AA9"/>
    <property type="match status" value="1"/>
</dbReference>
<evidence type="ECO:0000256" key="6">
    <source>
        <dbReference type="ARBA" id="ARBA00023001"/>
    </source>
</evidence>
<accession>A0A6A6ZHY0</accession>
<protein>
    <recommendedName>
        <fullName evidence="15">lytic cellulose monooxygenase (C4-dehydrogenating)</fullName>
        <ecNumber evidence="15">1.14.99.56</ecNumber>
    </recommendedName>
</protein>
<dbReference type="InterPro" id="IPR049892">
    <property type="entry name" value="AA9"/>
</dbReference>
<evidence type="ECO:0000256" key="2">
    <source>
        <dbReference type="ARBA" id="ARBA00004613"/>
    </source>
</evidence>
<evidence type="ECO:0000256" key="9">
    <source>
        <dbReference type="ARBA" id="ARBA00023033"/>
    </source>
</evidence>
<evidence type="ECO:0000256" key="1">
    <source>
        <dbReference type="ARBA" id="ARBA00001973"/>
    </source>
</evidence>
<evidence type="ECO:0000256" key="4">
    <source>
        <dbReference type="ARBA" id="ARBA00022723"/>
    </source>
</evidence>
<keyword evidence="11" id="KW-0119">Carbohydrate metabolism</keyword>
<dbReference type="PANTHER" id="PTHR33353:SF10">
    <property type="entry name" value="ENDO-BETA-1,4-GLUCANASE D"/>
    <property type="match status" value="1"/>
</dbReference>
<comment type="catalytic activity">
    <reaction evidence="14">
        <text>[(1-&gt;4)-beta-D-glucosyl]n+m + reduced acceptor + O2 = 4-dehydro-beta-D-glucosyl-[(1-&gt;4)-beta-D-glucosyl]n-1 + [(1-&gt;4)-beta-D-glucosyl]m + acceptor + H2O.</text>
        <dbReference type="EC" id="1.14.99.56"/>
    </reaction>
</comment>
<dbReference type="OrthoDB" id="3496539at2759"/>
<keyword evidence="8" id="KW-0186">Copper</keyword>
<feature type="chain" id="PRO_5025343573" description="lytic cellulose monooxygenase (C4-dehydrogenating)" evidence="16">
    <location>
        <begin position="20"/>
        <end position="312"/>
    </location>
</feature>
<evidence type="ECO:0000256" key="3">
    <source>
        <dbReference type="ARBA" id="ARBA00022525"/>
    </source>
</evidence>
<evidence type="ECO:0000256" key="11">
    <source>
        <dbReference type="ARBA" id="ARBA00023277"/>
    </source>
</evidence>
<evidence type="ECO:0000256" key="10">
    <source>
        <dbReference type="ARBA" id="ARBA00023157"/>
    </source>
</evidence>
<dbReference type="EMBL" id="MU006241">
    <property type="protein sequence ID" value="KAF2820353.1"/>
    <property type="molecule type" value="Genomic_DNA"/>
</dbReference>
<proteinExistence type="inferred from homology"/>
<evidence type="ECO:0000256" key="16">
    <source>
        <dbReference type="SAM" id="SignalP"/>
    </source>
</evidence>
<dbReference type="AlphaFoldDB" id="A0A6A6ZHY0"/>
<keyword evidence="6" id="KW-0136">Cellulose degradation</keyword>